<proteinExistence type="predicted"/>
<gene>
    <name evidence="2" type="ORF">GCM10007874_18840</name>
</gene>
<accession>A0ABQ6CKS1</accession>
<name>A0ABQ6CKS1_9HYPH</name>
<reference evidence="3" key="1">
    <citation type="journal article" date="2019" name="Int. J. Syst. Evol. Microbiol.">
        <title>The Global Catalogue of Microorganisms (GCM) 10K type strain sequencing project: providing services to taxonomists for standard genome sequencing and annotation.</title>
        <authorList>
            <consortium name="The Broad Institute Genomics Platform"/>
            <consortium name="The Broad Institute Genome Sequencing Center for Infectious Disease"/>
            <person name="Wu L."/>
            <person name="Ma J."/>
        </authorList>
    </citation>
    <scope>NUCLEOTIDE SEQUENCE [LARGE SCALE GENOMIC DNA]</scope>
    <source>
        <strain evidence="3">NBRC 101365</strain>
    </source>
</reference>
<sequence>MAFAIGYIAFGLSIGLFVVDLGSMHFAMAFRMLAPAILQAFSLFLFHDSFAVRRRGKDKAAASSAHLPHVG</sequence>
<dbReference type="Proteomes" id="UP001156882">
    <property type="component" value="Unassembled WGS sequence"/>
</dbReference>
<evidence type="ECO:0000313" key="2">
    <source>
        <dbReference type="EMBL" id="GLS18867.1"/>
    </source>
</evidence>
<protein>
    <submittedName>
        <fullName evidence="2">Uncharacterized protein</fullName>
    </submittedName>
</protein>
<evidence type="ECO:0000256" key="1">
    <source>
        <dbReference type="SAM" id="Phobius"/>
    </source>
</evidence>
<keyword evidence="3" id="KW-1185">Reference proteome</keyword>
<dbReference type="EMBL" id="BSPC01000015">
    <property type="protein sequence ID" value="GLS18867.1"/>
    <property type="molecule type" value="Genomic_DNA"/>
</dbReference>
<feature type="transmembrane region" description="Helical" evidence="1">
    <location>
        <begin position="32"/>
        <end position="52"/>
    </location>
</feature>
<comment type="caution">
    <text evidence="2">The sequence shown here is derived from an EMBL/GenBank/DDBJ whole genome shotgun (WGS) entry which is preliminary data.</text>
</comment>
<feature type="transmembrane region" description="Helical" evidence="1">
    <location>
        <begin position="7"/>
        <end position="26"/>
    </location>
</feature>
<keyword evidence="1" id="KW-0812">Transmembrane</keyword>
<keyword evidence="1" id="KW-0472">Membrane</keyword>
<organism evidence="2 3">
    <name type="scientific">Labrys miyagiensis</name>
    <dbReference type="NCBI Taxonomy" id="346912"/>
    <lineage>
        <taxon>Bacteria</taxon>
        <taxon>Pseudomonadati</taxon>
        <taxon>Pseudomonadota</taxon>
        <taxon>Alphaproteobacteria</taxon>
        <taxon>Hyphomicrobiales</taxon>
        <taxon>Xanthobacteraceae</taxon>
        <taxon>Labrys</taxon>
    </lineage>
</organism>
<keyword evidence="1" id="KW-1133">Transmembrane helix</keyword>
<evidence type="ECO:0000313" key="3">
    <source>
        <dbReference type="Proteomes" id="UP001156882"/>
    </source>
</evidence>